<dbReference type="Proteomes" id="UP001144978">
    <property type="component" value="Unassembled WGS sequence"/>
</dbReference>
<protein>
    <submittedName>
        <fullName evidence="1">Uncharacterized protein</fullName>
    </submittedName>
</protein>
<dbReference type="EMBL" id="JANSHE010006158">
    <property type="protein sequence ID" value="KAJ2967983.1"/>
    <property type="molecule type" value="Genomic_DNA"/>
</dbReference>
<gene>
    <name evidence="1" type="ORF">NUW54_g13348</name>
</gene>
<keyword evidence="2" id="KW-1185">Reference proteome</keyword>
<name>A0ACC1MP42_9APHY</name>
<evidence type="ECO:0000313" key="2">
    <source>
        <dbReference type="Proteomes" id="UP001144978"/>
    </source>
</evidence>
<sequence length="289" mass="33142">MTFQYMDGHRYQLIKRLGAGSYGIVYRARERDPRSGQYVTRAIKVVPVNRGGKSTTVREITMHSKVTGHYNVVGLHRAFQEGSYLYLVMDLLEGGDLRSHIQKRTFSRNNDIIKEVFLQIIDGVEACHNKGVYHRDLKPENIFVSSDLSRVCIGDFGLSTVSTESTSFNTGSLHYMSPECVDCDDELYPYGTVRADTWALGVILLHIVTGFIGWQRATIHDKYFRDFLEKEDSLLGAFPISKELNSIFRRVFTVIPDDALTLSQLRREVRNVKTFYMSEEERRVAPQDH</sequence>
<reference evidence="1" key="1">
    <citation type="submission" date="2022-08" db="EMBL/GenBank/DDBJ databases">
        <title>Genome Sequence of Pycnoporus sanguineus.</title>
        <authorList>
            <person name="Buettner E."/>
        </authorList>
    </citation>
    <scope>NUCLEOTIDE SEQUENCE</scope>
    <source>
        <strain evidence="1">CG-C14</strain>
    </source>
</reference>
<proteinExistence type="predicted"/>
<evidence type="ECO:0000313" key="1">
    <source>
        <dbReference type="EMBL" id="KAJ2967983.1"/>
    </source>
</evidence>
<comment type="caution">
    <text evidence="1">The sequence shown here is derived from an EMBL/GenBank/DDBJ whole genome shotgun (WGS) entry which is preliminary data.</text>
</comment>
<accession>A0ACC1MP42</accession>
<organism evidence="1 2">
    <name type="scientific">Trametes sanguinea</name>
    <dbReference type="NCBI Taxonomy" id="158606"/>
    <lineage>
        <taxon>Eukaryota</taxon>
        <taxon>Fungi</taxon>
        <taxon>Dikarya</taxon>
        <taxon>Basidiomycota</taxon>
        <taxon>Agaricomycotina</taxon>
        <taxon>Agaricomycetes</taxon>
        <taxon>Polyporales</taxon>
        <taxon>Polyporaceae</taxon>
        <taxon>Trametes</taxon>
    </lineage>
</organism>